<dbReference type="NCBIfam" id="TIGR02683">
    <property type="entry name" value="upstrm_HI1419"/>
    <property type="match status" value="1"/>
</dbReference>
<dbReference type="Pfam" id="PF05973">
    <property type="entry name" value="Gp49"/>
    <property type="match status" value="1"/>
</dbReference>
<proteinExistence type="predicted"/>
<evidence type="ECO:0000313" key="1">
    <source>
        <dbReference type="EMBL" id="MEG3437990.1"/>
    </source>
</evidence>
<dbReference type="PANTHER" id="PTHR41791">
    <property type="entry name" value="SSL7039 PROTEIN"/>
    <property type="match status" value="1"/>
</dbReference>
<name>A0AAW9QM55_9CHRO</name>
<protein>
    <submittedName>
        <fullName evidence="1">Type II toxin-antitoxin system RelE/ParE family toxin</fullName>
    </submittedName>
</protein>
<accession>A0AAW9QM55</accession>
<dbReference type="InterPro" id="IPR014056">
    <property type="entry name" value="TypeIITA-like_toxin_pred"/>
</dbReference>
<reference evidence="1 2" key="1">
    <citation type="submission" date="2024-01" db="EMBL/GenBank/DDBJ databases">
        <title>Genomic insights into the taxonomy and metabolism of the cyanobacterium Pannus brasiliensis CCIBt3594.</title>
        <authorList>
            <person name="Machado M."/>
            <person name="Botero N.B."/>
            <person name="Andreote A.P.D."/>
            <person name="Feitosa A.M.T."/>
            <person name="Popin R."/>
            <person name="Sivonen K."/>
            <person name="Fiore M.F."/>
        </authorList>
    </citation>
    <scope>NUCLEOTIDE SEQUENCE [LARGE SCALE GENOMIC DNA]</scope>
    <source>
        <strain evidence="1 2">CCIBt3594</strain>
    </source>
</reference>
<organism evidence="1 2">
    <name type="scientific">Pannus brasiliensis CCIBt3594</name>
    <dbReference type="NCBI Taxonomy" id="1427578"/>
    <lineage>
        <taxon>Bacteria</taxon>
        <taxon>Bacillati</taxon>
        <taxon>Cyanobacteriota</taxon>
        <taxon>Cyanophyceae</taxon>
        <taxon>Oscillatoriophycideae</taxon>
        <taxon>Chroococcales</taxon>
        <taxon>Microcystaceae</taxon>
        <taxon>Pannus</taxon>
    </lineage>
</organism>
<dbReference type="PANTHER" id="PTHR41791:SF1">
    <property type="entry name" value="SSL7039 PROTEIN"/>
    <property type="match status" value="1"/>
</dbReference>
<dbReference type="PIRSF" id="PIRSF028744">
    <property type="entry name" value="Addict_mod_HI1419"/>
    <property type="match status" value="1"/>
</dbReference>
<dbReference type="AlphaFoldDB" id="A0AAW9QM55"/>
<keyword evidence="2" id="KW-1185">Reference proteome</keyword>
<dbReference type="InterPro" id="IPR009241">
    <property type="entry name" value="HigB-like"/>
</dbReference>
<gene>
    <name evidence="1" type="ORF">V0288_12750</name>
</gene>
<dbReference type="RefSeq" id="WP_332865474.1">
    <property type="nucleotide sequence ID" value="NZ_JBAFSM010000022.1"/>
</dbReference>
<evidence type="ECO:0000313" key="2">
    <source>
        <dbReference type="Proteomes" id="UP001328733"/>
    </source>
</evidence>
<comment type="caution">
    <text evidence="1">The sequence shown here is derived from an EMBL/GenBank/DDBJ whole genome shotgun (WGS) entry which is preliminary data.</text>
</comment>
<sequence length="115" mass="13316">MTVQPRKIKIYITATGRIPFREWFDSLRDRQAQLRIRSRLARVKVGNLGDSKSVGQGVFELRIDYGPGYRIYFGQDGLTLVVLLCAGDKSTQQQDIYQAQLYWRDYGNSQSTEDY</sequence>
<dbReference type="Proteomes" id="UP001328733">
    <property type="component" value="Unassembled WGS sequence"/>
</dbReference>
<dbReference type="EMBL" id="JBAFSM010000022">
    <property type="protein sequence ID" value="MEG3437990.1"/>
    <property type="molecule type" value="Genomic_DNA"/>
</dbReference>